<protein>
    <submittedName>
        <fullName evidence="6">ATP-binding cassette domain-containing protein</fullName>
    </submittedName>
</protein>
<keyword evidence="2" id="KW-0813">Transport</keyword>
<evidence type="ECO:0000256" key="1">
    <source>
        <dbReference type="ARBA" id="ARBA00005417"/>
    </source>
</evidence>
<dbReference type="Pfam" id="PF00005">
    <property type="entry name" value="ABC_tran"/>
    <property type="match status" value="1"/>
</dbReference>
<dbReference type="GO" id="GO:0005524">
    <property type="term" value="F:ATP binding"/>
    <property type="evidence" value="ECO:0007669"/>
    <property type="project" value="UniProtKB-KW"/>
</dbReference>
<organism evidence="6 7">
    <name type="scientific">Acetobacterium paludosum</name>
    <dbReference type="NCBI Taxonomy" id="52693"/>
    <lineage>
        <taxon>Bacteria</taxon>
        <taxon>Bacillati</taxon>
        <taxon>Bacillota</taxon>
        <taxon>Clostridia</taxon>
        <taxon>Eubacteriales</taxon>
        <taxon>Eubacteriaceae</taxon>
        <taxon>Acetobacterium</taxon>
    </lineage>
</organism>
<dbReference type="EMBL" id="WJBD01000012">
    <property type="protein sequence ID" value="MBC3888776.1"/>
    <property type="molecule type" value="Genomic_DNA"/>
</dbReference>
<keyword evidence="3" id="KW-0547">Nucleotide-binding</keyword>
<keyword evidence="4 6" id="KW-0067">ATP-binding</keyword>
<dbReference type="FunFam" id="3.40.50.300:FF:000032">
    <property type="entry name" value="Export ABC transporter ATP-binding protein"/>
    <property type="match status" value="1"/>
</dbReference>
<dbReference type="Gene3D" id="3.40.50.300">
    <property type="entry name" value="P-loop containing nucleotide triphosphate hydrolases"/>
    <property type="match status" value="1"/>
</dbReference>
<reference evidence="6" key="2">
    <citation type="submission" date="2020-10" db="EMBL/GenBank/DDBJ databases">
        <title>Comparative genomics of the Acetobacterium genus.</title>
        <authorList>
            <person name="Marshall C."/>
            <person name="May H."/>
            <person name="Norman S."/>
        </authorList>
    </citation>
    <scope>NUCLEOTIDE SEQUENCE</scope>
    <source>
        <strain evidence="6">DER-2019</strain>
    </source>
</reference>
<sequence length="255" mass="27754">MSVLKVSDVKKVYGSKQGGSVSTALNGVSFEIEQGEFVGIMGPSGAGKSTLLNVIATIDTVTAGEISIGGQDICRIKEPELSDFRRSKLGFIFQDYNLLDTLTLKENIALPLILSKKSLKEIEAAVKKMSTELGIEDILGKYPYEVSGGQRQRASAARAIVNSPELILADEPTGALDSKSSKDLLQCMQRLNEKNQATIMLVTHDAFAASFCKRIIFIKDGVLFMEIFNTGTRKEFFDKILKVLSSLGGDNSELF</sequence>
<feature type="domain" description="ABC transporter" evidence="5">
    <location>
        <begin position="4"/>
        <end position="245"/>
    </location>
</feature>
<accession>A0A923HZB6</accession>
<dbReference type="InterPro" id="IPR017911">
    <property type="entry name" value="MacB-like_ATP-bd"/>
</dbReference>
<comment type="similarity">
    <text evidence="1">Belongs to the ABC transporter superfamily.</text>
</comment>
<evidence type="ECO:0000256" key="3">
    <source>
        <dbReference type="ARBA" id="ARBA00022741"/>
    </source>
</evidence>
<dbReference type="PROSITE" id="PS50893">
    <property type="entry name" value="ABC_TRANSPORTER_2"/>
    <property type="match status" value="1"/>
</dbReference>
<dbReference type="PANTHER" id="PTHR42798:SF7">
    <property type="entry name" value="ALPHA-D-RIBOSE 1-METHYLPHOSPHONATE 5-TRIPHOSPHATE SYNTHASE SUBUNIT PHNL"/>
    <property type="match status" value="1"/>
</dbReference>
<gene>
    <name evidence="6" type="ORF">GH810_10675</name>
</gene>
<evidence type="ECO:0000256" key="4">
    <source>
        <dbReference type="ARBA" id="ARBA00022840"/>
    </source>
</evidence>
<dbReference type="PANTHER" id="PTHR42798">
    <property type="entry name" value="LIPOPROTEIN-RELEASING SYSTEM ATP-BINDING PROTEIN LOLD"/>
    <property type="match status" value="1"/>
</dbReference>
<dbReference type="Proteomes" id="UP000616595">
    <property type="component" value="Unassembled WGS sequence"/>
</dbReference>
<evidence type="ECO:0000256" key="2">
    <source>
        <dbReference type="ARBA" id="ARBA00022448"/>
    </source>
</evidence>
<dbReference type="GO" id="GO:0098796">
    <property type="term" value="C:membrane protein complex"/>
    <property type="evidence" value="ECO:0007669"/>
    <property type="project" value="UniProtKB-ARBA"/>
</dbReference>
<keyword evidence="7" id="KW-1185">Reference proteome</keyword>
<dbReference type="SUPFAM" id="SSF52540">
    <property type="entry name" value="P-loop containing nucleoside triphosphate hydrolases"/>
    <property type="match status" value="1"/>
</dbReference>
<dbReference type="InterPro" id="IPR003593">
    <property type="entry name" value="AAA+_ATPase"/>
</dbReference>
<evidence type="ECO:0000313" key="6">
    <source>
        <dbReference type="EMBL" id="MBC3888776.1"/>
    </source>
</evidence>
<dbReference type="OrthoDB" id="9802264at2"/>
<dbReference type="InterPro" id="IPR027417">
    <property type="entry name" value="P-loop_NTPase"/>
</dbReference>
<proteinExistence type="inferred from homology"/>
<dbReference type="AlphaFoldDB" id="A0A923HZB6"/>
<reference evidence="6" key="1">
    <citation type="submission" date="2019-10" db="EMBL/GenBank/DDBJ databases">
        <authorList>
            <person name="Ross D.E."/>
            <person name="Gulliver D."/>
        </authorList>
    </citation>
    <scope>NUCLEOTIDE SEQUENCE</scope>
    <source>
        <strain evidence="6">DER-2019</strain>
    </source>
</reference>
<dbReference type="CDD" id="cd03255">
    <property type="entry name" value="ABC_MJ0796_LolCDE_FtsE"/>
    <property type="match status" value="1"/>
</dbReference>
<evidence type="ECO:0000259" key="5">
    <source>
        <dbReference type="PROSITE" id="PS50893"/>
    </source>
</evidence>
<dbReference type="GO" id="GO:0022857">
    <property type="term" value="F:transmembrane transporter activity"/>
    <property type="evidence" value="ECO:0007669"/>
    <property type="project" value="UniProtKB-ARBA"/>
</dbReference>
<dbReference type="RefSeq" id="WP_148566067.1">
    <property type="nucleotide sequence ID" value="NZ_RXYA01000003.1"/>
</dbReference>
<evidence type="ECO:0000313" key="7">
    <source>
        <dbReference type="Proteomes" id="UP000616595"/>
    </source>
</evidence>
<dbReference type="InterPro" id="IPR003439">
    <property type="entry name" value="ABC_transporter-like_ATP-bd"/>
</dbReference>
<comment type="caution">
    <text evidence="6">The sequence shown here is derived from an EMBL/GenBank/DDBJ whole genome shotgun (WGS) entry which is preliminary data.</text>
</comment>
<dbReference type="GO" id="GO:0016887">
    <property type="term" value="F:ATP hydrolysis activity"/>
    <property type="evidence" value="ECO:0007669"/>
    <property type="project" value="InterPro"/>
</dbReference>
<dbReference type="SMART" id="SM00382">
    <property type="entry name" value="AAA"/>
    <property type="match status" value="1"/>
</dbReference>
<name>A0A923HZB6_9FIRM</name>